<dbReference type="Pfam" id="PF01344">
    <property type="entry name" value="Kelch_1"/>
    <property type="match status" value="1"/>
</dbReference>
<dbReference type="SMART" id="SM00612">
    <property type="entry name" value="Kelch"/>
    <property type="match status" value="1"/>
</dbReference>
<evidence type="ECO:0008006" key="3">
    <source>
        <dbReference type="Google" id="ProtNLM"/>
    </source>
</evidence>
<dbReference type="Proteomes" id="UP001054252">
    <property type="component" value="Unassembled WGS sequence"/>
</dbReference>
<reference evidence="1 2" key="1">
    <citation type="journal article" date="2021" name="Commun. Biol.">
        <title>The genome of Shorea leprosula (Dipterocarpaceae) highlights the ecological relevance of drought in aseasonal tropical rainforests.</title>
        <authorList>
            <person name="Ng K.K.S."/>
            <person name="Kobayashi M.J."/>
            <person name="Fawcett J.A."/>
            <person name="Hatakeyama M."/>
            <person name="Paape T."/>
            <person name="Ng C.H."/>
            <person name="Ang C.C."/>
            <person name="Tnah L.H."/>
            <person name="Lee C.T."/>
            <person name="Nishiyama T."/>
            <person name="Sese J."/>
            <person name="O'Brien M.J."/>
            <person name="Copetti D."/>
            <person name="Mohd Noor M.I."/>
            <person name="Ong R.C."/>
            <person name="Putra M."/>
            <person name="Sireger I.Z."/>
            <person name="Indrioko S."/>
            <person name="Kosugi Y."/>
            <person name="Izuno A."/>
            <person name="Isagi Y."/>
            <person name="Lee S.L."/>
            <person name="Shimizu K.K."/>
        </authorList>
    </citation>
    <scope>NUCLEOTIDE SEQUENCE [LARGE SCALE GENOMIC DNA]</scope>
    <source>
        <strain evidence="1">214</strain>
    </source>
</reference>
<dbReference type="PANTHER" id="PTHR46407:SF6">
    <property type="entry name" value="F-BOX DOMAIN-CONTAINING PROTEIN"/>
    <property type="match status" value="1"/>
</dbReference>
<dbReference type="SUPFAM" id="SSF117281">
    <property type="entry name" value="Kelch motif"/>
    <property type="match status" value="1"/>
</dbReference>
<protein>
    <recommendedName>
        <fullName evidence="3">Galactose oxidase/kelch repeat superfamily protein</fullName>
    </recommendedName>
</protein>
<dbReference type="Gene3D" id="2.120.10.80">
    <property type="entry name" value="Kelch-type beta propeller"/>
    <property type="match status" value="1"/>
</dbReference>
<dbReference type="InterPro" id="IPR015915">
    <property type="entry name" value="Kelch-typ_b-propeller"/>
</dbReference>
<dbReference type="GO" id="GO:0080037">
    <property type="term" value="P:negative regulation of cytokinin-activated signaling pathway"/>
    <property type="evidence" value="ECO:0007669"/>
    <property type="project" value="InterPro"/>
</dbReference>
<dbReference type="PANTHER" id="PTHR46407">
    <property type="entry name" value="OS02G0208700 PROTEIN"/>
    <property type="match status" value="1"/>
</dbReference>
<dbReference type="EMBL" id="BPVZ01000211">
    <property type="protein sequence ID" value="GKV46575.1"/>
    <property type="molecule type" value="Genomic_DNA"/>
</dbReference>
<comment type="caution">
    <text evidence="1">The sequence shown here is derived from an EMBL/GenBank/DDBJ whole genome shotgun (WGS) entry which is preliminary data.</text>
</comment>
<dbReference type="InterPro" id="IPR006652">
    <property type="entry name" value="Kelch_1"/>
</dbReference>
<evidence type="ECO:0000313" key="1">
    <source>
        <dbReference type="EMBL" id="GKV46575.1"/>
    </source>
</evidence>
<keyword evidence="2" id="KW-1185">Reference proteome</keyword>
<evidence type="ECO:0000313" key="2">
    <source>
        <dbReference type="Proteomes" id="UP001054252"/>
    </source>
</evidence>
<dbReference type="InterPro" id="IPR044595">
    <property type="entry name" value="KMD1-4"/>
</dbReference>
<organism evidence="1 2">
    <name type="scientific">Rubroshorea leprosula</name>
    <dbReference type="NCBI Taxonomy" id="152421"/>
    <lineage>
        <taxon>Eukaryota</taxon>
        <taxon>Viridiplantae</taxon>
        <taxon>Streptophyta</taxon>
        <taxon>Embryophyta</taxon>
        <taxon>Tracheophyta</taxon>
        <taxon>Spermatophyta</taxon>
        <taxon>Magnoliopsida</taxon>
        <taxon>eudicotyledons</taxon>
        <taxon>Gunneridae</taxon>
        <taxon>Pentapetalae</taxon>
        <taxon>rosids</taxon>
        <taxon>malvids</taxon>
        <taxon>Malvales</taxon>
        <taxon>Dipterocarpaceae</taxon>
        <taxon>Rubroshorea</taxon>
    </lineage>
</organism>
<dbReference type="AlphaFoldDB" id="A0AAV5MAL5"/>
<gene>
    <name evidence="1" type="ORF">SLEP1_g53547</name>
</gene>
<proteinExistence type="predicted"/>
<dbReference type="GO" id="GO:2000762">
    <property type="term" value="P:regulation of phenylpropanoid metabolic process"/>
    <property type="evidence" value="ECO:0007669"/>
    <property type="project" value="InterPro"/>
</dbReference>
<accession>A0AAV5MAL5</accession>
<sequence length="237" mass="25678">MGCLCSVNWRAVKGNWSKRSFFAAGACSGRVYVAGEHDENKNALRTGWVYDLRVDEWTELPPMSQERDECEGVVMGLEMEMGMGGDGAGNGNGNGDGMCPSKFSIKILILIINSTSISCNLELDLTLINKLGYPSPLPLIPVPYLSVKTVGLKRPHPPSSTPGDAWGCLGSASMDDGYFRRNYSALAVAVVAAENEEEEVGESEGEQSDQGEGEEKEGIDLVSFFCLFCVSYVYFLS</sequence>
<name>A0AAV5MAL5_9ROSI</name>